<reference evidence="2 3" key="2">
    <citation type="submission" date="2018-11" db="EMBL/GenBank/DDBJ databases">
        <authorList>
            <consortium name="Pathogen Informatics"/>
        </authorList>
    </citation>
    <scope>NUCLEOTIDE SEQUENCE [LARGE SCALE GENOMIC DNA]</scope>
</reference>
<proteinExistence type="predicted"/>
<dbReference type="EMBL" id="UYSL01019848">
    <property type="protein sequence ID" value="VDL70578.1"/>
    <property type="molecule type" value="Genomic_DNA"/>
</dbReference>
<evidence type="ECO:0000313" key="2">
    <source>
        <dbReference type="EMBL" id="VDL70578.1"/>
    </source>
</evidence>
<organism evidence="4">
    <name type="scientific">Nippostrongylus brasiliensis</name>
    <name type="common">Rat hookworm</name>
    <dbReference type="NCBI Taxonomy" id="27835"/>
    <lineage>
        <taxon>Eukaryota</taxon>
        <taxon>Metazoa</taxon>
        <taxon>Ecdysozoa</taxon>
        <taxon>Nematoda</taxon>
        <taxon>Chromadorea</taxon>
        <taxon>Rhabditida</taxon>
        <taxon>Rhabditina</taxon>
        <taxon>Rhabditomorpha</taxon>
        <taxon>Strongyloidea</taxon>
        <taxon>Heligmosomidae</taxon>
        <taxon>Nippostrongylus</taxon>
    </lineage>
</organism>
<sequence length="284" mass="33086">MNMPTNMNNLNYAQPQVVPNGSYFHPGFLPQTSQQPTNYFDPSALNSSLLSEQVSQGSPQREIERLKKRVAELTHNLQYSYYVIYQLQNAIKQSNLANVAESVQLREKVETLQRENDALRKSLEEKEVKVDEFIEEKVTGGFNVNEMMNAVNRMLAAQNNAIYNKHWNFTTTNRSQPSPDSTVHEPDLQAWLTQQRQNCELWNQNFALKEYLRCIEQENYMLREMCRQRDMQISALRKRTEELNADLKFNSDIKRDIKQVSNAFHFKPAKDVEAESFKCTCGQC</sequence>
<keyword evidence="1" id="KW-0175">Coiled coil</keyword>
<accession>A0A0N4XVX6</accession>
<evidence type="ECO:0000313" key="4">
    <source>
        <dbReference type="WBParaSite" id="NBR_0000698801-mRNA-1"/>
    </source>
</evidence>
<dbReference type="Proteomes" id="UP000271162">
    <property type="component" value="Unassembled WGS sequence"/>
</dbReference>
<feature type="coiled-coil region" evidence="1">
    <location>
        <begin position="102"/>
        <end position="136"/>
    </location>
</feature>
<name>A0A0N4XVX6_NIPBR</name>
<protein>
    <submittedName>
        <fullName evidence="2 4">Uncharacterized protein</fullName>
    </submittedName>
</protein>
<reference evidence="4" key="1">
    <citation type="submission" date="2017-02" db="UniProtKB">
        <authorList>
            <consortium name="WormBaseParasite"/>
        </authorList>
    </citation>
    <scope>IDENTIFICATION</scope>
</reference>
<dbReference type="WBParaSite" id="NBR_0000698801-mRNA-1">
    <property type="protein sequence ID" value="NBR_0000698801-mRNA-1"/>
    <property type="gene ID" value="NBR_0000698801"/>
</dbReference>
<keyword evidence="3" id="KW-1185">Reference proteome</keyword>
<gene>
    <name evidence="2" type="ORF">NBR_LOCUS6989</name>
</gene>
<dbReference type="AlphaFoldDB" id="A0A0N4XVX6"/>
<evidence type="ECO:0000256" key="1">
    <source>
        <dbReference type="SAM" id="Coils"/>
    </source>
</evidence>
<evidence type="ECO:0000313" key="3">
    <source>
        <dbReference type="Proteomes" id="UP000271162"/>
    </source>
</evidence>